<reference evidence="4" key="1">
    <citation type="journal article" date="2019" name="Int. J. Syst. Evol. Microbiol.">
        <title>The Global Catalogue of Microorganisms (GCM) 10K type strain sequencing project: providing services to taxonomists for standard genome sequencing and annotation.</title>
        <authorList>
            <consortium name="The Broad Institute Genomics Platform"/>
            <consortium name="The Broad Institute Genome Sequencing Center for Infectious Disease"/>
            <person name="Wu L."/>
            <person name="Ma J."/>
        </authorList>
    </citation>
    <scope>NUCLEOTIDE SEQUENCE [LARGE SCALE GENOMIC DNA]</scope>
    <source>
        <strain evidence="4">JCM 17388</strain>
    </source>
</reference>
<proteinExistence type="predicted"/>
<comment type="caution">
    <text evidence="3">The sequence shown here is derived from an EMBL/GenBank/DDBJ whole genome shotgun (WGS) entry which is preliminary data.</text>
</comment>
<dbReference type="Proteomes" id="UP001501251">
    <property type="component" value="Unassembled WGS sequence"/>
</dbReference>
<keyword evidence="4" id="KW-1185">Reference proteome</keyword>
<name>A0ABP8AV40_9ACTN</name>
<feature type="transmembrane region" description="Helical" evidence="2">
    <location>
        <begin position="135"/>
        <end position="157"/>
    </location>
</feature>
<feature type="transmembrane region" description="Helical" evidence="2">
    <location>
        <begin position="112"/>
        <end position="129"/>
    </location>
</feature>
<sequence length="204" mass="22185">MGELTPERLETHHRDWPPRSWYATRRRRRILAGAGAGSAGMIWISAIVCWYLAPSDVAMWTTFALMGTALVIYVVVWSALVTATRGVIGLADHYLDERQSRERQKIQADARRGTTVVLVALGLVFLIAMREEDKIVQVPAAAIVMLMSAVITTHLILPALMAGWQMSDPPPDDDEDDADGPDGEAPGLAANGRPGQPIEGNTAT</sequence>
<gene>
    <name evidence="3" type="ORF">GCM10022252_30470</name>
</gene>
<evidence type="ECO:0000313" key="4">
    <source>
        <dbReference type="Proteomes" id="UP001501251"/>
    </source>
</evidence>
<organism evidence="3 4">
    <name type="scientific">Streptosporangium oxazolinicum</name>
    <dbReference type="NCBI Taxonomy" id="909287"/>
    <lineage>
        <taxon>Bacteria</taxon>
        <taxon>Bacillati</taxon>
        <taxon>Actinomycetota</taxon>
        <taxon>Actinomycetes</taxon>
        <taxon>Streptosporangiales</taxon>
        <taxon>Streptosporangiaceae</taxon>
        <taxon>Streptosporangium</taxon>
    </lineage>
</organism>
<feature type="transmembrane region" description="Helical" evidence="2">
    <location>
        <begin position="30"/>
        <end position="53"/>
    </location>
</feature>
<protein>
    <submittedName>
        <fullName evidence="3">Uncharacterized protein</fullName>
    </submittedName>
</protein>
<keyword evidence="2" id="KW-0472">Membrane</keyword>
<feature type="transmembrane region" description="Helical" evidence="2">
    <location>
        <begin position="65"/>
        <end position="91"/>
    </location>
</feature>
<evidence type="ECO:0000256" key="2">
    <source>
        <dbReference type="SAM" id="Phobius"/>
    </source>
</evidence>
<dbReference type="RefSeq" id="WP_344918492.1">
    <property type="nucleotide sequence ID" value="NZ_BAABAQ010000004.1"/>
</dbReference>
<accession>A0ABP8AV40</accession>
<evidence type="ECO:0000256" key="1">
    <source>
        <dbReference type="SAM" id="MobiDB-lite"/>
    </source>
</evidence>
<feature type="compositionally biased region" description="Acidic residues" evidence="1">
    <location>
        <begin position="170"/>
        <end position="182"/>
    </location>
</feature>
<evidence type="ECO:0000313" key="3">
    <source>
        <dbReference type="EMBL" id="GAA4191109.1"/>
    </source>
</evidence>
<feature type="region of interest" description="Disordered" evidence="1">
    <location>
        <begin position="166"/>
        <end position="204"/>
    </location>
</feature>
<keyword evidence="2" id="KW-1133">Transmembrane helix</keyword>
<keyword evidence="2" id="KW-0812">Transmembrane</keyword>
<dbReference type="EMBL" id="BAABAQ010000004">
    <property type="protein sequence ID" value="GAA4191109.1"/>
    <property type="molecule type" value="Genomic_DNA"/>
</dbReference>